<protein>
    <submittedName>
        <fullName evidence="6">Anti_prolifrtn domain-containing protein</fullName>
    </submittedName>
</protein>
<dbReference type="AlphaFoldDB" id="A0A183I155"/>
<dbReference type="GO" id="GO:0005634">
    <property type="term" value="C:nucleus"/>
    <property type="evidence" value="ECO:0007669"/>
    <property type="project" value="TreeGrafter"/>
</dbReference>
<keyword evidence="5" id="KW-1185">Reference proteome</keyword>
<dbReference type="Proteomes" id="UP000267606">
    <property type="component" value="Unassembled WGS sequence"/>
</dbReference>
<evidence type="ECO:0000256" key="1">
    <source>
        <dbReference type="ARBA" id="ARBA00007989"/>
    </source>
</evidence>
<evidence type="ECO:0000259" key="3">
    <source>
        <dbReference type="Pfam" id="PF07742"/>
    </source>
</evidence>
<reference evidence="6" key="1">
    <citation type="submission" date="2016-06" db="UniProtKB">
        <authorList>
            <consortium name="WormBaseParasite"/>
        </authorList>
    </citation>
    <scope>IDENTIFICATION</scope>
</reference>
<dbReference type="PANTHER" id="PTHR17537">
    <property type="entry name" value="TRANSDUCER OF ERBB2 TOB"/>
    <property type="match status" value="1"/>
</dbReference>
<comment type="similarity">
    <text evidence="1">Belongs to the BTG family.</text>
</comment>
<name>A0A183I155_9BILA</name>
<dbReference type="STRING" id="387005.A0A183I155"/>
<dbReference type="GO" id="GO:0003714">
    <property type="term" value="F:transcription corepressor activity"/>
    <property type="evidence" value="ECO:0007669"/>
    <property type="project" value="TreeGrafter"/>
</dbReference>
<dbReference type="SUPFAM" id="SSF160696">
    <property type="entry name" value="BTG domain-like"/>
    <property type="match status" value="1"/>
</dbReference>
<accession>A0A183I155</accession>
<proteinExistence type="inferred from homology"/>
<evidence type="ECO:0000256" key="2">
    <source>
        <dbReference type="ARBA" id="ARBA00022553"/>
    </source>
</evidence>
<evidence type="ECO:0000313" key="4">
    <source>
        <dbReference type="EMBL" id="VDP13830.1"/>
    </source>
</evidence>
<dbReference type="Pfam" id="PF07742">
    <property type="entry name" value="BTG"/>
    <property type="match status" value="1"/>
</dbReference>
<dbReference type="Gene3D" id="3.90.640.90">
    <property type="entry name" value="Anti-proliferative protein, N-terminal domain"/>
    <property type="match status" value="1"/>
</dbReference>
<gene>
    <name evidence="4" type="ORF">OFLC_LOCUS13467</name>
</gene>
<reference evidence="4 5" key="2">
    <citation type="submission" date="2018-11" db="EMBL/GenBank/DDBJ databases">
        <authorList>
            <consortium name="Pathogen Informatics"/>
        </authorList>
    </citation>
    <scope>NUCLEOTIDE SEQUENCE [LARGE SCALE GENOMIC DNA]</scope>
</reference>
<feature type="domain" description="Anti-proliferative protein" evidence="3">
    <location>
        <begin position="1"/>
        <end position="128"/>
    </location>
</feature>
<dbReference type="WBParaSite" id="OFLC_0001346801-mRNA-1">
    <property type="protein sequence ID" value="OFLC_0001346801-mRNA-1"/>
    <property type="gene ID" value="OFLC_0001346801"/>
</dbReference>
<dbReference type="GO" id="GO:0005737">
    <property type="term" value="C:cytoplasm"/>
    <property type="evidence" value="ECO:0007669"/>
    <property type="project" value="TreeGrafter"/>
</dbReference>
<evidence type="ECO:0000313" key="6">
    <source>
        <dbReference type="WBParaSite" id="OFLC_0001346801-mRNA-1"/>
    </source>
</evidence>
<keyword evidence="2" id="KW-0597">Phosphoprotein</keyword>
<dbReference type="InterPro" id="IPR036054">
    <property type="entry name" value="BTG-like_sf"/>
</dbReference>
<dbReference type="InterPro" id="IPR015676">
    <property type="entry name" value="Tob1/2"/>
</dbReference>
<dbReference type="InterPro" id="IPR002087">
    <property type="entry name" value="Anti_prolifrtn"/>
</dbReference>
<evidence type="ECO:0000313" key="5">
    <source>
        <dbReference type="Proteomes" id="UP000267606"/>
    </source>
</evidence>
<dbReference type="PANTHER" id="PTHR17537:SF5">
    <property type="entry name" value="TRANSDUCER OF ERBB2, ISOFORM A"/>
    <property type="match status" value="1"/>
</dbReference>
<sequence length="287" mass="33441">MYTEIKEMMNFLAIFMYHRILRRRIALCMASYANHLLTLFYQNWRPYDPRYGNEYIRKILTIIVAINRTQNERVVAVRTYDNLDNVLHVVATNLRVNIDDLLDCFPSNIVVYCNPGEVTCRISGYSSLIIIWRGEVNEDRYYVPTPIGAARYYDGNILNILNPMHEPSEFLFGFVAHLFGRARNWEVNPERCIPLYLVSSVEISIYDLVVSGIVDIFRIPPILFRYNLSYNDAFMTRTFASTRFGMYRPGQDPEGMHQIHFNVTHPAVLHQNVMDKAVSVLPLGRLL</sequence>
<organism evidence="6">
    <name type="scientific">Onchocerca flexuosa</name>
    <dbReference type="NCBI Taxonomy" id="387005"/>
    <lineage>
        <taxon>Eukaryota</taxon>
        <taxon>Metazoa</taxon>
        <taxon>Ecdysozoa</taxon>
        <taxon>Nematoda</taxon>
        <taxon>Chromadorea</taxon>
        <taxon>Rhabditida</taxon>
        <taxon>Spirurina</taxon>
        <taxon>Spiruromorpha</taxon>
        <taxon>Filarioidea</taxon>
        <taxon>Onchocercidae</taxon>
        <taxon>Onchocerca</taxon>
    </lineage>
</organism>
<dbReference type="EMBL" id="UZAJ01040214">
    <property type="protein sequence ID" value="VDP13830.1"/>
    <property type="molecule type" value="Genomic_DNA"/>
</dbReference>